<proteinExistence type="predicted"/>
<feature type="signal peptide" evidence="3">
    <location>
        <begin position="1"/>
        <end position="21"/>
    </location>
</feature>
<dbReference type="GO" id="GO:0005615">
    <property type="term" value="C:extracellular space"/>
    <property type="evidence" value="ECO:0007669"/>
    <property type="project" value="UniProtKB-KW"/>
</dbReference>
<dbReference type="PANTHER" id="PTHR12015:SF210">
    <property type="entry name" value="C-X-C MOTIF CHEMOKINE 9"/>
    <property type="match status" value="1"/>
</dbReference>
<keyword evidence="6" id="KW-1185">Reference proteome</keyword>
<name>A0ABD1JYL5_9TELE</name>
<accession>A0ABD1JYL5</accession>
<evidence type="ECO:0000259" key="4">
    <source>
        <dbReference type="SMART" id="SM00199"/>
    </source>
</evidence>
<dbReference type="SUPFAM" id="SSF54117">
    <property type="entry name" value="Interleukin 8-like chemokines"/>
    <property type="match status" value="1"/>
</dbReference>
<dbReference type="PRINTS" id="PR00437">
    <property type="entry name" value="SMALLCYTKCXC"/>
</dbReference>
<gene>
    <name evidence="5" type="ORF">ACEWY4_011774</name>
</gene>
<reference evidence="5 6" key="1">
    <citation type="submission" date="2024-09" db="EMBL/GenBank/DDBJ databases">
        <title>A chromosome-level genome assembly of Gray's grenadier anchovy, Coilia grayii.</title>
        <authorList>
            <person name="Fu Z."/>
        </authorList>
    </citation>
    <scope>NUCLEOTIDE SEQUENCE [LARGE SCALE GENOMIC DNA]</scope>
    <source>
        <strain evidence="5">G4</strain>
        <tissue evidence="5">Muscle</tissue>
    </source>
</reference>
<dbReference type="PRINTS" id="PR00436">
    <property type="entry name" value="INTERLEUKIN8"/>
</dbReference>
<dbReference type="InterPro" id="IPR036048">
    <property type="entry name" value="Interleukin_8-like_sf"/>
</dbReference>
<keyword evidence="3" id="KW-0732">Signal</keyword>
<dbReference type="SMART" id="SM00199">
    <property type="entry name" value="SCY"/>
    <property type="match status" value="1"/>
</dbReference>
<evidence type="ECO:0000256" key="3">
    <source>
        <dbReference type="SAM" id="SignalP"/>
    </source>
</evidence>
<evidence type="ECO:0000313" key="5">
    <source>
        <dbReference type="EMBL" id="KAL2091976.1"/>
    </source>
</evidence>
<dbReference type="Gene3D" id="2.40.50.40">
    <property type="match status" value="1"/>
</dbReference>
<evidence type="ECO:0000256" key="2">
    <source>
        <dbReference type="SAM" id="MobiDB-lite"/>
    </source>
</evidence>
<feature type="domain" description="Chemokine interleukin-8-like" evidence="4">
    <location>
        <begin position="27"/>
        <end position="87"/>
    </location>
</feature>
<evidence type="ECO:0000256" key="1">
    <source>
        <dbReference type="ARBA" id="ARBA00022514"/>
    </source>
</evidence>
<dbReference type="InterPro" id="IPR001811">
    <property type="entry name" value="Chemokine_IL8-like_dom"/>
</dbReference>
<protein>
    <recommendedName>
        <fullName evidence="4">Chemokine interleukin-8-like domain-containing protein</fullName>
    </recommendedName>
</protein>
<dbReference type="Proteomes" id="UP001591681">
    <property type="component" value="Unassembled WGS sequence"/>
</dbReference>
<evidence type="ECO:0000313" key="6">
    <source>
        <dbReference type="Proteomes" id="UP001591681"/>
    </source>
</evidence>
<dbReference type="Pfam" id="PF00048">
    <property type="entry name" value="IL8"/>
    <property type="match status" value="1"/>
</dbReference>
<keyword evidence="1" id="KW-0202">Cytokine</keyword>
<dbReference type="InterPro" id="IPR001089">
    <property type="entry name" value="Chemokine_CXC"/>
</dbReference>
<feature type="compositionally biased region" description="Basic residues" evidence="2">
    <location>
        <begin position="96"/>
        <end position="108"/>
    </location>
</feature>
<dbReference type="AlphaFoldDB" id="A0ABD1JYL5"/>
<comment type="caution">
    <text evidence="5">The sequence shown here is derived from an EMBL/GenBank/DDBJ whole genome shotgun (WGS) entry which is preliminary data.</text>
</comment>
<feature type="region of interest" description="Disordered" evidence="2">
    <location>
        <begin position="76"/>
        <end position="108"/>
    </location>
</feature>
<dbReference type="EMBL" id="JBHFQA010000010">
    <property type="protein sequence ID" value="KAL2091976.1"/>
    <property type="molecule type" value="Genomic_DNA"/>
</dbReference>
<dbReference type="InterPro" id="IPR039809">
    <property type="entry name" value="Chemokine_b/g/d"/>
</dbReference>
<dbReference type="PANTHER" id="PTHR12015">
    <property type="entry name" value="SMALL INDUCIBLE CYTOKINE A"/>
    <property type="match status" value="1"/>
</dbReference>
<dbReference type="GO" id="GO:0005125">
    <property type="term" value="F:cytokine activity"/>
    <property type="evidence" value="ECO:0007669"/>
    <property type="project" value="UniProtKB-KW"/>
</dbReference>
<feature type="chain" id="PRO_5044874531" description="Chemokine interleukin-8-like domain-containing protein" evidence="3">
    <location>
        <begin position="22"/>
        <end position="108"/>
    </location>
</feature>
<organism evidence="5 6">
    <name type="scientific">Coilia grayii</name>
    <name type="common">Gray's grenadier anchovy</name>
    <dbReference type="NCBI Taxonomy" id="363190"/>
    <lineage>
        <taxon>Eukaryota</taxon>
        <taxon>Metazoa</taxon>
        <taxon>Chordata</taxon>
        <taxon>Craniata</taxon>
        <taxon>Vertebrata</taxon>
        <taxon>Euteleostomi</taxon>
        <taxon>Actinopterygii</taxon>
        <taxon>Neopterygii</taxon>
        <taxon>Teleostei</taxon>
        <taxon>Clupei</taxon>
        <taxon>Clupeiformes</taxon>
        <taxon>Clupeoidei</taxon>
        <taxon>Engraulidae</taxon>
        <taxon>Coilinae</taxon>
        <taxon>Coilia</taxon>
    </lineage>
</organism>
<sequence>MNALTLTLFCFVLLGIVPSKGQVGRGLQRCTCKTEIQRVRKQQIKSVHILPESPSCSKTEIMVVLKRNQRVCLDPKGKQGKRLLKRQSEQIQGKIQKPRRKQNKKKPN</sequence>